<keyword evidence="2 5" id="KW-0812">Transmembrane</keyword>
<feature type="transmembrane region" description="Helical" evidence="5">
    <location>
        <begin position="255"/>
        <end position="274"/>
    </location>
</feature>
<keyword evidence="8" id="KW-1185">Reference proteome</keyword>
<feature type="transmembrane region" description="Helical" evidence="5">
    <location>
        <begin position="127"/>
        <end position="149"/>
    </location>
</feature>
<evidence type="ECO:0000313" key="8">
    <source>
        <dbReference type="Proteomes" id="UP000000762"/>
    </source>
</evidence>
<sequence>MILKVYKIKTGLIMKQDIFPKVVLLAAIAIFISIFLFARAIISISFIIVILLCFFNKDVLTILKQNISLKFLLFAAFLINLGFGYAAFFRNDQIIHQFFGFSNPLLIVLYILSASYFLSKNKKYPDYLLNIFVYIVVFISFIALFRFSYKYLMGDYFIISDFYTEIDGGSTIQSIVALTFPFAAVFIVGKAIHKQSKLLKLVMIFVGILIVFIDLFVNRSKAGYIIEFVVLIYYFFVIIKHYSLNDEKELNILKFFSIILICIISLSAILFTVYKTSNIFHDRVNEAIKESQLYFSKDFDNKTAEELALTSTGLRLMYYDSAIKVFEKYPKLLLLGCSPVTNISDVAECTSFLINKNDVLKNDPHITKDGIMPHNEFINYTFKGGILAGLSLLIFFIMLLYEARGLDYRDKVYFRVLIIAMFIGCLFDYFFTVQILVILFSTLLAIFFAKLKIKQG</sequence>
<keyword evidence="3 5" id="KW-1133">Transmembrane helix</keyword>
<protein>
    <recommendedName>
        <fullName evidence="6">O-antigen ligase-related domain-containing protein</fullName>
    </recommendedName>
</protein>
<name>A0Q7C2_FRATN</name>
<dbReference type="Pfam" id="PF04932">
    <property type="entry name" value="Wzy_C"/>
    <property type="match status" value="1"/>
</dbReference>
<dbReference type="EMBL" id="CP000439">
    <property type="protein sequence ID" value="ABK90137.1"/>
    <property type="molecule type" value="Genomic_DNA"/>
</dbReference>
<feature type="transmembrane region" description="Helical" evidence="5">
    <location>
        <begin position="198"/>
        <end position="217"/>
    </location>
</feature>
<feature type="transmembrane region" description="Helical" evidence="5">
    <location>
        <begin position="435"/>
        <end position="453"/>
    </location>
</feature>
<dbReference type="GO" id="GO:0016020">
    <property type="term" value="C:membrane"/>
    <property type="evidence" value="ECO:0007669"/>
    <property type="project" value="UniProtKB-SubCell"/>
</dbReference>
<feature type="transmembrane region" description="Helical" evidence="5">
    <location>
        <begin position="94"/>
        <end position="118"/>
    </location>
</feature>
<evidence type="ECO:0000256" key="4">
    <source>
        <dbReference type="ARBA" id="ARBA00023136"/>
    </source>
</evidence>
<feature type="transmembrane region" description="Helical" evidence="5">
    <location>
        <begin position="223"/>
        <end position="243"/>
    </location>
</feature>
<evidence type="ECO:0000313" key="7">
    <source>
        <dbReference type="EMBL" id="ABK90137.1"/>
    </source>
</evidence>
<evidence type="ECO:0000256" key="1">
    <source>
        <dbReference type="ARBA" id="ARBA00004141"/>
    </source>
</evidence>
<dbReference type="PANTHER" id="PTHR37422:SF13">
    <property type="entry name" value="LIPOPOLYSACCHARIDE BIOSYNTHESIS PROTEIN PA4999-RELATED"/>
    <property type="match status" value="1"/>
</dbReference>
<comment type="subcellular location">
    <subcellularLocation>
        <location evidence="1">Membrane</location>
        <topology evidence="1">Multi-pass membrane protein</topology>
    </subcellularLocation>
</comment>
<evidence type="ECO:0000259" key="6">
    <source>
        <dbReference type="Pfam" id="PF04932"/>
    </source>
</evidence>
<evidence type="ECO:0000256" key="2">
    <source>
        <dbReference type="ARBA" id="ARBA00022692"/>
    </source>
</evidence>
<proteinExistence type="predicted"/>
<dbReference type="InterPro" id="IPR051533">
    <property type="entry name" value="WaaL-like"/>
</dbReference>
<keyword evidence="4 5" id="KW-0472">Membrane</keyword>
<feature type="domain" description="O-antigen ligase-related" evidence="6">
    <location>
        <begin position="207"/>
        <end position="392"/>
    </location>
</feature>
<evidence type="ECO:0000256" key="5">
    <source>
        <dbReference type="SAM" id="Phobius"/>
    </source>
</evidence>
<dbReference type="Proteomes" id="UP000000762">
    <property type="component" value="Chromosome"/>
</dbReference>
<evidence type="ECO:0000256" key="3">
    <source>
        <dbReference type="ARBA" id="ARBA00022989"/>
    </source>
</evidence>
<accession>A0Q7C2</accession>
<dbReference type="InterPro" id="IPR007016">
    <property type="entry name" value="O-antigen_ligase-rel_domated"/>
</dbReference>
<feature type="transmembrane region" description="Helical" evidence="5">
    <location>
        <begin position="412"/>
        <end position="429"/>
    </location>
</feature>
<feature type="transmembrane region" description="Helical" evidence="5">
    <location>
        <begin position="22"/>
        <end position="55"/>
    </location>
</feature>
<reference evidence="8" key="1">
    <citation type="journal article" date="2007" name="Genome Biol.">
        <title>Comparison of Francisella tularensis genomes reveals evolutionary events associated with the emergence of human pathogenic strains.</title>
        <authorList>
            <person name="Rohmer L."/>
            <person name="Fong C."/>
            <person name="Abmayr S."/>
            <person name="Wasnick M."/>
            <person name="Larson Freeman T.J."/>
            <person name="Radey M."/>
            <person name="Guina T."/>
            <person name="Svensson K."/>
            <person name="Hayden H.S."/>
            <person name="Jacobs M."/>
            <person name="Gallagher L.A."/>
            <person name="Manoil C."/>
            <person name="Ernst R.K."/>
            <person name="Drees B."/>
            <person name="Buckley D."/>
            <person name="Haugen E."/>
            <person name="Bovee D."/>
            <person name="Zhou Y."/>
            <person name="Chang J."/>
            <person name="Levy R."/>
            <person name="Lim R."/>
            <person name="Gillett W."/>
            <person name="Guenthener D."/>
            <person name="Kang A."/>
            <person name="Shaffer S.A."/>
            <person name="Taylor G."/>
            <person name="Chen J."/>
            <person name="Gallis B."/>
            <person name="D'Argenio D.A."/>
            <person name="Forsman M."/>
            <person name="Olson M.V."/>
            <person name="Goodlett D.R."/>
            <person name="Kaul R."/>
            <person name="Miller S.I."/>
            <person name="Brittnacher M.J."/>
        </authorList>
    </citation>
    <scope>NUCLEOTIDE SEQUENCE [LARGE SCALE GENOMIC DNA]</scope>
    <source>
        <strain evidence="8">U112</strain>
    </source>
</reference>
<organism evidence="7 8">
    <name type="scientific">Francisella tularensis subsp. novicida (strain ATCC 15482 / CCUG 33449 / U112)</name>
    <dbReference type="NCBI Taxonomy" id="401614"/>
    <lineage>
        <taxon>Bacteria</taxon>
        <taxon>Pseudomonadati</taxon>
        <taxon>Pseudomonadota</taxon>
        <taxon>Gammaproteobacteria</taxon>
        <taxon>Thiotrichales</taxon>
        <taxon>Francisellaceae</taxon>
        <taxon>Francisella</taxon>
    </lineage>
</organism>
<feature type="transmembrane region" description="Helical" evidence="5">
    <location>
        <begin position="380"/>
        <end position="400"/>
    </location>
</feature>
<feature type="transmembrane region" description="Helical" evidence="5">
    <location>
        <begin position="169"/>
        <end position="189"/>
    </location>
</feature>
<feature type="transmembrane region" description="Helical" evidence="5">
    <location>
        <begin position="67"/>
        <end position="88"/>
    </location>
</feature>
<dbReference type="KEGG" id="ftn:FTN_1256"/>
<dbReference type="AlphaFoldDB" id="A0Q7C2"/>
<gene>
    <name evidence="7" type="ordered locus">FTN_1256</name>
</gene>
<dbReference type="PANTHER" id="PTHR37422">
    <property type="entry name" value="TEICHURONIC ACID BIOSYNTHESIS PROTEIN TUAE"/>
    <property type="match status" value="1"/>
</dbReference>